<dbReference type="RefSeq" id="WP_209971133.1">
    <property type="nucleotide sequence ID" value="NZ_JAGGLB010000004.1"/>
</dbReference>
<feature type="transmembrane region" description="Helical" evidence="3">
    <location>
        <begin position="234"/>
        <end position="257"/>
    </location>
</feature>
<dbReference type="Pfam" id="PF01757">
    <property type="entry name" value="Acyl_transf_3"/>
    <property type="match status" value="1"/>
</dbReference>
<evidence type="ECO:0000256" key="3">
    <source>
        <dbReference type="SAM" id="Phobius"/>
    </source>
</evidence>
<dbReference type="InterPro" id="IPR050879">
    <property type="entry name" value="Acyltransferase_3"/>
</dbReference>
<dbReference type="EMBL" id="JAGGLB010000004">
    <property type="protein sequence ID" value="MBP1990357.1"/>
    <property type="molecule type" value="Genomic_DNA"/>
</dbReference>
<feature type="transmembrane region" description="Helical" evidence="3">
    <location>
        <begin position="204"/>
        <end position="222"/>
    </location>
</feature>
<dbReference type="Proteomes" id="UP001519287">
    <property type="component" value="Unassembled WGS sequence"/>
</dbReference>
<dbReference type="InterPro" id="IPR002656">
    <property type="entry name" value="Acyl_transf_3_dom"/>
</dbReference>
<evidence type="ECO:0000256" key="2">
    <source>
        <dbReference type="ARBA" id="ARBA00007400"/>
    </source>
</evidence>
<reference evidence="5 6" key="1">
    <citation type="submission" date="2021-03" db="EMBL/GenBank/DDBJ databases">
        <title>Genomic Encyclopedia of Type Strains, Phase IV (KMG-IV): sequencing the most valuable type-strain genomes for metagenomic binning, comparative biology and taxonomic classification.</title>
        <authorList>
            <person name="Goeker M."/>
        </authorList>
    </citation>
    <scope>NUCLEOTIDE SEQUENCE [LARGE SCALE GENOMIC DNA]</scope>
    <source>
        <strain evidence="5 6">DSM 26048</strain>
    </source>
</reference>
<feature type="transmembrane region" description="Helical" evidence="3">
    <location>
        <begin position="306"/>
        <end position="325"/>
    </location>
</feature>
<keyword evidence="3" id="KW-1133">Transmembrane helix</keyword>
<keyword evidence="3" id="KW-0812">Transmembrane</keyword>
<comment type="similarity">
    <text evidence="2">Belongs to the acyltransferase 3 family.</text>
</comment>
<feature type="transmembrane region" description="Helical" evidence="3">
    <location>
        <begin position="147"/>
        <end position="169"/>
    </location>
</feature>
<evidence type="ECO:0000313" key="5">
    <source>
        <dbReference type="EMBL" id="MBP1990357.1"/>
    </source>
</evidence>
<evidence type="ECO:0000313" key="6">
    <source>
        <dbReference type="Proteomes" id="UP001519287"/>
    </source>
</evidence>
<accession>A0ABS4IS01</accession>
<evidence type="ECO:0000259" key="4">
    <source>
        <dbReference type="Pfam" id="PF01757"/>
    </source>
</evidence>
<dbReference type="PANTHER" id="PTHR23028">
    <property type="entry name" value="ACETYLTRANSFERASE"/>
    <property type="match status" value="1"/>
</dbReference>
<keyword evidence="3" id="KW-0472">Membrane</keyword>
<dbReference type="PANTHER" id="PTHR23028:SF53">
    <property type="entry name" value="ACYL_TRANSF_3 DOMAIN-CONTAINING PROTEIN"/>
    <property type="match status" value="1"/>
</dbReference>
<name>A0ABS4IS01_9BACL</name>
<feature type="transmembrane region" description="Helical" evidence="3">
    <location>
        <begin position="86"/>
        <end position="104"/>
    </location>
</feature>
<comment type="caution">
    <text evidence="5">The sequence shown here is derived from an EMBL/GenBank/DDBJ whole genome shotgun (WGS) entry which is preliminary data.</text>
</comment>
<gene>
    <name evidence="5" type="ORF">J2Z66_001955</name>
</gene>
<sequence length="386" mass="44962">MNRRFEELDSLRGIAAMTVLLAHLFVITPSLYLINKFMNTPLHMFWGGHEAVILFFILSGFVLSLPYYNQNALNYKDYLIRRVCRIYIPYISCIILSVILLSFFSRVSIYEMTNVFEGTWENSVSSKLLISHFLFLGDFNSLSYNPVVWSLVHEMRISIVFPFVMYFVVKLSWKKNIFFALSCTVIFFLLWYLSLNILNYNPTYLISIHYIGLFILGALLAKHRQYISDLYDRLSVIIKLFILLIGILAYTYTWWFLPNHGRLHLTIINDWFIAIGGSIFIIYSIKSTIFKKILLLKPIHFIGKTSYSLYLFHMPLILTLLNVFYGKIPTGYIIIIAFISSFILAGVTYYLIEKPSIKLGKYITNKMKLNSSKLKSNKIKIEGNQA</sequence>
<feature type="transmembrane region" description="Helical" evidence="3">
    <location>
        <begin position="176"/>
        <end position="198"/>
    </location>
</feature>
<feature type="transmembrane region" description="Helical" evidence="3">
    <location>
        <begin position="331"/>
        <end position="352"/>
    </location>
</feature>
<feature type="domain" description="Acyltransferase 3" evidence="4">
    <location>
        <begin position="6"/>
        <end position="349"/>
    </location>
</feature>
<organism evidence="5 6">
    <name type="scientific">Paenibacillus eucommiae</name>
    <dbReference type="NCBI Taxonomy" id="1355755"/>
    <lineage>
        <taxon>Bacteria</taxon>
        <taxon>Bacillati</taxon>
        <taxon>Bacillota</taxon>
        <taxon>Bacilli</taxon>
        <taxon>Bacillales</taxon>
        <taxon>Paenibacillaceae</taxon>
        <taxon>Paenibacillus</taxon>
    </lineage>
</organism>
<keyword evidence="6" id="KW-1185">Reference proteome</keyword>
<feature type="transmembrane region" description="Helical" evidence="3">
    <location>
        <begin position="263"/>
        <end position="285"/>
    </location>
</feature>
<feature type="transmembrane region" description="Helical" evidence="3">
    <location>
        <begin position="46"/>
        <end position="65"/>
    </location>
</feature>
<evidence type="ECO:0000256" key="1">
    <source>
        <dbReference type="ARBA" id="ARBA00004370"/>
    </source>
</evidence>
<protein>
    <submittedName>
        <fullName evidence="5">Peptidoglycan/LPS O-acetylase OafA/YrhL</fullName>
    </submittedName>
</protein>
<proteinExistence type="inferred from homology"/>
<comment type="subcellular location">
    <subcellularLocation>
        <location evidence="1">Membrane</location>
    </subcellularLocation>
</comment>
<feature type="transmembrane region" description="Helical" evidence="3">
    <location>
        <begin position="12"/>
        <end position="34"/>
    </location>
</feature>